<protein>
    <recommendedName>
        <fullName evidence="3">Tetratricopeptide repeat protein</fullName>
    </recommendedName>
</protein>
<comment type="caution">
    <text evidence="1">The sequence shown here is derived from an EMBL/GenBank/DDBJ whole genome shotgun (WGS) entry which is preliminary data.</text>
</comment>
<evidence type="ECO:0008006" key="3">
    <source>
        <dbReference type="Google" id="ProtNLM"/>
    </source>
</evidence>
<proteinExistence type="predicted"/>
<dbReference type="Proteomes" id="UP000730482">
    <property type="component" value="Unassembled WGS sequence"/>
</dbReference>
<evidence type="ECO:0000313" key="2">
    <source>
        <dbReference type="Proteomes" id="UP000730482"/>
    </source>
</evidence>
<organism evidence="1 2">
    <name type="scientific">Catenulispora pinistramenti</name>
    <dbReference type="NCBI Taxonomy" id="2705254"/>
    <lineage>
        <taxon>Bacteria</taxon>
        <taxon>Bacillati</taxon>
        <taxon>Actinomycetota</taxon>
        <taxon>Actinomycetes</taxon>
        <taxon>Catenulisporales</taxon>
        <taxon>Catenulisporaceae</taxon>
        <taxon>Catenulispora</taxon>
    </lineage>
</organism>
<reference evidence="1 2" key="1">
    <citation type="submission" date="2020-02" db="EMBL/GenBank/DDBJ databases">
        <title>Acidophilic actinobacteria isolated from forest soil.</title>
        <authorList>
            <person name="Golinska P."/>
        </authorList>
    </citation>
    <scope>NUCLEOTIDE SEQUENCE [LARGE SCALE GENOMIC DNA]</scope>
    <source>
        <strain evidence="1 2">NL8</strain>
    </source>
</reference>
<accession>A0ABS5KJD2</accession>
<dbReference type="EMBL" id="JAAFYZ010000014">
    <property type="protein sequence ID" value="MBS2546496.1"/>
    <property type="molecule type" value="Genomic_DNA"/>
</dbReference>
<sequence>MNRELHKPTDEAISLEGIADHDLATGDRAQGLAYLNQALHIYRRLGMGPAIERVRAQLSDLDAH</sequence>
<dbReference type="RefSeq" id="WP_212008144.1">
    <property type="nucleotide sequence ID" value="NZ_JAAFYZ010000014.1"/>
</dbReference>
<evidence type="ECO:0000313" key="1">
    <source>
        <dbReference type="EMBL" id="MBS2546496.1"/>
    </source>
</evidence>
<keyword evidence="2" id="KW-1185">Reference proteome</keyword>
<name>A0ABS5KJD2_9ACTN</name>
<gene>
    <name evidence="1" type="ORF">KGQ19_06420</name>
</gene>